<feature type="transmembrane region" description="Helical" evidence="8">
    <location>
        <begin position="6"/>
        <end position="25"/>
    </location>
</feature>
<dbReference type="PANTHER" id="PTHR15944">
    <property type="entry name" value="FARNESYLCYSTEINE LYASE"/>
    <property type="match status" value="1"/>
</dbReference>
<dbReference type="KEGG" id="bgt:106056814"/>
<dbReference type="PANTHER" id="PTHR15944:SF0">
    <property type="entry name" value="PRENYLCYSTEINE LYASE DOMAIN-CONTAINING PROTEIN"/>
    <property type="match status" value="1"/>
</dbReference>
<dbReference type="Gene3D" id="3.50.50.60">
    <property type="entry name" value="FAD/NAD(P)-binding domain"/>
    <property type="match status" value="1"/>
</dbReference>
<gene>
    <name evidence="10" type="primary">106056814</name>
</gene>
<dbReference type="VEuPathDB" id="VectorBase:BGLB003200"/>
<evidence type="ECO:0000313" key="11">
    <source>
        <dbReference type="Proteomes" id="UP000076420"/>
    </source>
</evidence>
<keyword evidence="3" id="KW-0285">Flavoprotein</keyword>
<dbReference type="EnsemblMetazoa" id="BGLB003200-RB">
    <property type="protein sequence ID" value="BGLB003200-PB"/>
    <property type="gene ID" value="BGLB003200"/>
</dbReference>
<dbReference type="Pfam" id="PF13450">
    <property type="entry name" value="NAD_binding_8"/>
    <property type="match status" value="1"/>
</dbReference>
<keyword evidence="8" id="KW-1133">Transmembrane helix</keyword>
<evidence type="ECO:0000256" key="8">
    <source>
        <dbReference type="SAM" id="Phobius"/>
    </source>
</evidence>
<dbReference type="Pfam" id="PF07156">
    <property type="entry name" value="Prenylcys_lyase"/>
    <property type="match status" value="1"/>
</dbReference>
<dbReference type="SUPFAM" id="SSF51905">
    <property type="entry name" value="FAD/NAD(P)-binding domain"/>
    <property type="match status" value="1"/>
</dbReference>
<evidence type="ECO:0000256" key="3">
    <source>
        <dbReference type="ARBA" id="ARBA00022630"/>
    </source>
</evidence>
<dbReference type="GO" id="GO:0030328">
    <property type="term" value="P:prenylcysteine catabolic process"/>
    <property type="evidence" value="ECO:0007669"/>
    <property type="project" value="InterPro"/>
</dbReference>
<sequence length="508" mass="56948">MHFFGLVNLVFMFLSMHILLLQTGLCNDNEEMLPRIGIVGAGLGGTSCAFYLRQLLGSKATIDIFEASKVGGRTAVIKINGQKFEAGGSVIHNQNKYMVNFAEKFNKKRLSRSDGIFGLYSNGDIVFETSRWTAVTLSKLLWRYGLDAYKIYDWTKNFLSKKFNRIYEFQDDGMAFTTVEDMLRAMGDELLNMTHSSLKDVLLDIGVSEKFIDELAQGVMRNNYGQSTGVHGLVGAVSLIGAEPGLWSVENGNKEISEALLQESKANFIEANVKTVTLYKEELGTGSISYEVDYENQNEKSDSTGTREYDIVIIAAPLEGTKFKIAFADFPGPMPPFSQKFHTTVAMFVLGKVNTTTFHLDNPDNFPADLFTSQPDSFFNSIGKLSPVDTAQPEHAYEPGQAVWKTFLNKNPNQEEISSLFESREDLRLVNWLAYPEYAPNMKLPPFQLYDRLYYINAIESAASAMEMAVIGSRNVALLAYNQWFGHFDKIDEIHLQTPSADNKNSEL</sequence>
<keyword evidence="7" id="KW-0325">Glycoprotein</keyword>
<comment type="similarity">
    <text evidence="2">Belongs to the prenylcysteine oxidase family.</text>
</comment>
<evidence type="ECO:0000256" key="4">
    <source>
        <dbReference type="ARBA" id="ARBA00022729"/>
    </source>
</evidence>
<accession>A0A2C9JIW3</accession>
<protein>
    <recommendedName>
        <fullName evidence="9">Prenylcysteine lyase domain-containing protein</fullName>
    </recommendedName>
</protein>
<dbReference type="GO" id="GO:0030327">
    <property type="term" value="P:prenylated protein catabolic process"/>
    <property type="evidence" value="ECO:0007669"/>
    <property type="project" value="TreeGrafter"/>
</dbReference>
<dbReference type="GO" id="GO:0001735">
    <property type="term" value="F:prenylcysteine oxidase activity"/>
    <property type="evidence" value="ECO:0007669"/>
    <property type="project" value="InterPro"/>
</dbReference>
<dbReference type="STRING" id="6526.A0A2C9JIW3"/>
<evidence type="ECO:0000256" key="5">
    <source>
        <dbReference type="ARBA" id="ARBA00022827"/>
    </source>
</evidence>
<name>A0A2C9JIW3_BIOGL</name>
<dbReference type="RefSeq" id="XP_013069121.2">
    <property type="nucleotide sequence ID" value="XM_013213667.2"/>
</dbReference>
<feature type="domain" description="Prenylcysteine lyase" evidence="9">
    <location>
        <begin position="127"/>
        <end position="493"/>
    </location>
</feature>
<evidence type="ECO:0000256" key="1">
    <source>
        <dbReference type="ARBA" id="ARBA00001974"/>
    </source>
</evidence>
<evidence type="ECO:0000256" key="7">
    <source>
        <dbReference type="ARBA" id="ARBA00023180"/>
    </source>
</evidence>
<comment type="cofactor">
    <cofactor evidence="1">
        <name>FAD</name>
        <dbReference type="ChEBI" id="CHEBI:57692"/>
    </cofactor>
</comment>
<keyword evidence="5" id="KW-0274">FAD</keyword>
<feature type="transmembrane region" description="Helical" evidence="8">
    <location>
        <begin position="32"/>
        <end position="52"/>
    </location>
</feature>
<dbReference type="OrthoDB" id="437369at2759"/>
<proteinExistence type="inferred from homology"/>
<dbReference type="AlphaFoldDB" id="A0A2C9JIW3"/>
<evidence type="ECO:0000313" key="10">
    <source>
        <dbReference type="EnsemblMetazoa" id="BGLB003200-PB"/>
    </source>
</evidence>
<keyword evidence="4" id="KW-0732">Signal</keyword>
<dbReference type="InterPro" id="IPR017046">
    <property type="entry name" value="Prenylcysteine_Oxase1"/>
</dbReference>
<keyword evidence="6" id="KW-0560">Oxidoreductase</keyword>
<reference evidence="10" key="1">
    <citation type="submission" date="2020-05" db="UniProtKB">
        <authorList>
            <consortium name="EnsemblMetazoa"/>
        </authorList>
    </citation>
    <scope>IDENTIFICATION</scope>
    <source>
        <strain evidence="10">BB02</strain>
    </source>
</reference>
<organism evidence="10 11">
    <name type="scientific">Biomphalaria glabrata</name>
    <name type="common">Bloodfluke planorb</name>
    <name type="synonym">Freshwater snail</name>
    <dbReference type="NCBI Taxonomy" id="6526"/>
    <lineage>
        <taxon>Eukaryota</taxon>
        <taxon>Metazoa</taxon>
        <taxon>Spiralia</taxon>
        <taxon>Lophotrochozoa</taxon>
        <taxon>Mollusca</taxon>
        <taxon>Gastropoda</taxon>
        <taxon>Heterobranchia</taxon>
        <taxon>Euthyneura</taxon>
        <taxon>Panpulmonata</taxon>
        <taxon>Hygrophila</taxon>
        <taxon>Lymnaeoidea</taxon>
        <taxon>Planorbidae</taxon>
        <taxon>Biomphalaria</taxon>
    </lineage>
</organism>
<evidence type="ECO:0000256" key="2">
    <source>
        <dbReference type="ARBA" id="ARBA00009967"/>
    </source>
</evidence>
<dbReference type="VEuPathDB" id="VectorBase:BGLAX_043358"/>
<evidence type="ECO:0000256" key="6">
    <source>
        <dbReference type="ARBA" id="ARBA00023002"/>
    </source>
</evidence>
<dbReference type="Proteomes" id="UP000076420">
    <property type="component" value="Unassembled WGS sequence"/>
</dbReference>
<dbReference type="InterPro" id="IPR010795">
    <property type="entry name" value="Prenylcys_lyase"/>
</dbReference>
<keyword evidence="8" id="KW-0472">Membrane</keyword>
<dbReference type="InterPro" id="IPR036188">
    <property type="entry name" value="FAD/NAD-bd_sf"/>
</dbReference>
<evidence type="ECO:0000259" key="9">
    <source>
        <dbReference type="Pfam" id="PF07156"/>
    </source>
</evidence>
<keyword evidence="8" id="KW-0812">Transmembrane</keyword>